<reference evidence="1 2" key="1">
    <citation type="submission" date="2017-11" db="EMBL/GenBank/DDBJ databases">
        <title>Draft genome sequence of magnetotactic bacterium Magnetospirillum kuznetsovii LBB-42.</title>
        <authorList>
            <person name="Grouzdev D.S."/>
            <person name="Rysina M.S."/>
            <person name="Baslerov R.V."/>
            <person name="Koziaeva V."/>
        </authorList>
    </citation>
    <scope>NUCLEOTIDE SEQUENCE [LARGE SCALE GENOMIC DNA]</scope>
    <source>
        <strain evidence="1 2">LBB-42</strain>
    </source>
</reference>
<comment type="caution">
    <text evidence="1">The sequence shown here is derived from an EMBL/GenBank/DDBJ whole genome shotgun (WGS) entry which is preliminary data.</text>
</comment>
<protein>
    <recommendedName>
        <fullName evidence="3">HTH DNA binding domain-containing protein</fullName>
    </recommendedName>
</protein>
<name>A0A364NUL4_9PROT</name>
<dbReference type="OrthoDB" id="7320365at2"/>
<dbReference type="Proteomes" id="UP000251075">
    <property type="component" value="Unassembled WGS sequence"/>
</dbReference>
<gene>
    <name evidence="1" type="ORF">CU669_16950</name>
</gene>
<keyword evidence="2" id="KW-1185">Reference proteome</keyword>
<evidence type="ECO:0008006" key="3">
    <source>
        <dbReference type="Google" id="ProtNLM"/>
    </source>
</evidence>
<evidence type="ECO:0000313" key="1">
    <source>
        <dbReference type="EMBL" id="RAU20768.1"/>
    </source>
</evidence>
<dbReference type="EMBL" id="PGTO01000017">
    <property type="protein sequence ID" value="RAU20768.1"/>
    <property type="molecule type" value="Genomic_DNA"/>
</dbReference>
<organism evidence="1 2">
    <name type="scientific">Paramagnetospirillum kuznetsovii</name>
    <dbReference type="NCBI Taxonomy" id="2053833"/>
    <lineage>
        <taxon>Bacteria</taxon>
        <taxon>Pseudomonadati</taxon>
        <taxon>Pseudomonadota</taxon>
        <taxon>Alphaproteobacteria</taxon>
        <taxon>Rhodospirillales</taxon>
        <taxon>Magnetospirillaceae</taxon>
        <taxon>Paramagnetospirillum</taxon>
    </lineage>
</organism>
<sequence length="406" mass="45486">MRLLCKTTLNPIVAAHISLGRLVQFLDVDTHDLWLPDALRREAIATLKLDSQLVHGEDLAIAQLQQSRVIRPDLRAALSVIQTAERLLHGRTTGDEFGDYTSDDRLKPKRLDALMASELEPRGFDWNQDEDEIEPLADNDPLCDLLDDEDEAEPPCPALPILPPPLSTAWLTLAWTGLEGTPSSVEASVLEQAAHVIDQALQLPGLEGVSQAIWELHRPGFWPESEAFSYDGIKAEDRAFGEKLEMAHAEALPPSPGLRLVRLITPWMIQRACGIDRVMPLVSGWFCGNEAYRQIAHTTARAWTREFCGLMVAGCAAEMRRVEEIHAVLALWQRQLRSERRTADKMMERLRLLVKTPAMSSGSLARQAGMSRRMAQITLDIWCRAGVVREVTGRYAERVWLADRLA</sequence>
<accession>A0A364NUL4</accession>
<dbReference type="AlphaFoldDB" id="A0A364NUL4"/>
<proteinExistence type="predicted"/>
<evidence type="ECO:0000313" key="2">
    <source>
        <dbReference type="Proteomes" id="UP000251075"/>
    </source>
</evidence>
<dbReference type="RefSeq" id="WP_112146775.1">
    <property type="nucleotide sequence ID" value="NZ_PGTO01000017.1"/>
</dbReference>